<dbReference type="GO" id="GO:0052856">
    <property type="term" value="F:NAD(P)HX epimerase activity"/>
    <property type="evidence" value="ECO:0007669"/>
    <property type="project" value="UniProtKB-UniRule"/>
</dbReference>
<evidence type="ECO:0000256" key="6">
    <source>
        <dbReference type="ARBA" id="ARBA00022741"/>
    </source>
</evidence>
<dbReference type="OrthoDB" id="9806925at2"/>
<dbReference type="GO" id="GO:0046872">
    <property type="term" value="F:metal ion binding"/>
    <property type="evidence" value="ECO:0007669"/>
    <property type="project" value="UniProtKB-UniRule"/>
</dbReference>
<feature type="binding site" evidence="18">
    <location>
        <begin position="127"/>
        <end position="133"/>
    </location>
    <ligand>
        <name>(6S)-NADPHX</name>
        <dbReference type="ChEBI" id="CHEBI:64076"/>
    </ligand>
</feature>
<sequence length="518" mass="55330">MKIVSVEQMKAIERAADASGVSYEMMMKNAGRGIANWISRNVSHRQGVIGLVGAGNNGGDTLIALTWMAKWGLRTQAFLVKENGNDALLDDYLSSGGAVVDISRNDRLDFFDAALIPGVVVLDGILGTGFRLPLRRPLHDVMVNIHKRLENRSDLLIIAVDCPSGVDCDTGEVSVATIPAAYTLTMAAMKQGLLSHPARSFAGDLHYIDIGIGDPSIYTKDGLSEMIDHSVIRDLFPRRPDSGHKGTFGTCLMIAGSAPYVGAAYFAGKAAYRMGCGLVHMGVVRDVHRLLAGRLLEAVWTVIPDIEGVFDPDGLQVLLSALQSATAIAIGPGWGVNESNILFLTDLLQHLPPSTPLLIDADALKLLVNLKQWWSLLPDQVVLTPHPGEMSVLTRLKTSEIQSNRWEIASEYAKLWRVNLVLKGALTVIACANGKMFINPVSDPALATAGSGDVLTGVIGGLMAQGVSAAHASVLGVWIHANSGKIARINCKTDMSVTALDLLDYLPGAIVKAKEAGY</sequence>
<dbReference type="SUPFAM" id="SSF53613">
    <property type="entry name" value="Ribokinase-like"/>
    <property type="match status" value="1"/>
</dbReference>
<dbReference type="InterPro" id="IPR029056">
    <property type="entry name" value="Ribokinase-like"/>
</dbReference>
<comment type="cofactor">
    <cofactor evidence="18 19">
        <name>K(+)</name>
        <dbReference type="ChEBI" id="CHEBI:29103"/>
    </cofactor>
    <text evidence="18 19">Binds 1 potassium ion per subunit.</text>
</comment>
<keyword evidence="7 17" id="KW-0067">ATP-binding</keyword>
<dbReference type="GO" id="GO:0110051">
    <property type="term" value="P:metabolite repair"/>
    <property type="evidence" value="ECO:0007669"/>
    <property type="project" value="TreeGrafter"/>
</dbReference>
<dbReference type="GO" id="GO:0046496">
    <property type="term" value="P:nicotinamide nucleotide metabolic process"/>
    <property type="evidence" value="ECO:0007669"/>
    <property type="project" value="UniProtKB-UniRule"/>
</dbReference>
<evidence type="ECO:0000256" key="11">
    <source>
        <dbReference type="ARBA" id="ARBA00023235"/>
    </source>
</evidence>
<feature type="binding site" evidence="17">
    <location>
        <position position="386"/>
    </location>
    <ligand>
        <name>(6S)-NADPHX</name>
        <dbReference type="ChEBI" id="CHEBI:64076"/>
    </ligand>
</feature>
<dbReference type="NCBIfam" id="TIGR00197">
    <property type="entry name" value="yjeF_nterm"/>
    <property type="match status" value="1"/>
</dbReference>
<evidence type="ECO:0000256" key="18">
    <source>
        <dbReference type="HAMAP-Rule" id="MF_01966"/>
    </source>
</evidence>
<feature type="binding site" evidence="18">
    <location>
        <position position="161"/>
    </location>
    <ligand>
        <name>(6S)-NADPHX</name>
        <dbReference type="ChEBI" id="CHEBI:64076"/>
    </ligand>
</feature>
<dbReference type="InterPro" id="IPR004443">
    <property type="entry name" value="YjeF_N_dom"/>
</dbReference>
<dbReference type="PROSITE" id="PS51385">
    <property type="entry name" value="YJEF_N"/>
    <property type="match status" value="1"/>
</dbReference>
<dbReference type="RefSeq" id="WP_087862336.1">
    <property type="nucleotide sequence ID" value="NZ_LT859958.1"/>
</dbReference>
<feature type="domain" description="YjeF N-terminal" evidence="21">
    <location>
        <begin position="9"/>
        <end position="218"/>
    </location>
</feature>
<dbReference type="GO" id="GO:0005524">
    <property type="term" value="F:ATP binding"/>
    <property type="evidence" value="ECO:0007669"/>
    <property type="project" value="UniProtKB-UniRule"/>
</dbReference>
<evidence type="ECO:0000259" key="21">
    <source>
        <dbReference type="PROSITE" id="PS51385"/>
    </source>
</evidence>
<comment type="similarity">
    <text evidence="17">Belongs to the NnrD/CARKD family.</text>
</comment>
<evidence type="ECO:0000256" key="3">
    <source>
        <dbReference type="ARBA" id="ARBA00006001"/>
    </source>
</evidence>
<evidence type="ECO:0000256" key="5">
    <source>
        <dbReference type="ARBA" id="ARBA00022723"/>
    </source>
</evidence>
<evidence type="ECO:0000259" key="20">
    <source>
        <dbReference type="PROSITE" id="PS51383"/>
    </source>
</evidence>
<feature type="binding site" evidence="18">
    <location>
        <position position="57"/>
    </location>
    <ligand>
        <name>K(+)</name>
        <dbReference type="ChEBI" id="CHEBI:29103"/>
    </ligand>
</feature>
<keyword evidence="12 17" id="KW-0456">Lyase</keyword>
<organism evidence="22 23">
    <name type="scientific">Candidatus Brevifilum fermentans</name>
    <dbReference type="NCBI Taxonomy" id="1986204"/>
    <lineage>
        <taxon>Bacteria</taxon>
        <taxon>Bacillati</taxon>
        <taxon>Chloroflexota</taxon>
        <taxon>Anaerolineae</taxon>
        <taxon>Anaerolineales</taxon>
        <taxon>Anaerolineaceae</taxon>
        <taxon>Candidatus Brevifilum</taxon>
    </lineage>
</organism>
<dbReference type="AlphaFoldDB" id="A0A1Y6K4M0"/>
<dbReference type="PANTHER" id="PTHR12592">
    <property type="entry name" value="ATP-DEPENDENT (S)-NAD(P)H-HYDRATE DEHYDRATASE FAMILY MEMBER"/>
    <property type="match status" value="1"/>
</dbReference>
<keyword evidence="13" id="KW-0511">Multifunctional enzyme</keyword>
<feature type="binding site" evidence="17">
    <location>
        <begin position="423"/>
        <end position="427"/>
    </location>
    <ligand>
        <name>AMP</name>
        <dbReference type="ChEBI" id="CHEBI:456215"/>
    </ligand>
</feature>
<keyword evidence="6 17" id="KW-0547">Nucleotide-binding</keyword>
<dbReference type="EMBL" id="LT859958">
    <property type="protein sequence ID" value="SMX54496.1"/>
    <property type="molecule type" value="Genomic_DNA"/>
</dbReference>
<dbReference type="InterPro" id="IPR030677">
    <property type="entry name" value="Nnr"/>
</dbReference>
<dbReference type="HAMAP" id="MF_01966">
    <property type="entry name" value="NADHX_epimerase"/>
    <property type="match status" value="1"/>
</dbReference>
<dbReference type="KEGG" id="abat:CFX1CAM_1431"/>
<name>A0A1Y6K4M0_9CHLR</name>
<comment type="function">
    <text evidence="18">Catalyzes the epimerization of the S- and R-forms of NAD(P)HX, a damaged form of NAD(P)H that is a result of enzymatic or heat-dependent hydration. This is a prerequisite for the S-specific NAD(P)H-hydrate dehydratase to allow the repair of both epimers of NAD(P)HX.</text>
</comment>
<dbReference type="Proteomes" id="UP000195514">
    <property type="component" value="Chromosome I"/>
</dbReference>
<comment type="similarity">
    <text evidence="4 19">In the C-terminal section; belongs to the NnrD/CARKD family.</text>
</comment>
<protein>
    <recommendedName>
        <fullName evidence="19">Bifunctional NAD(P)H-hydrate repair enzyme</fullName>
    </recommendedName>
    <alternativeName>
        <fullName evidence="19">Nicotinamide nucleotide repair protein</fullName>
    </alternativeName>
    <domain>
        <recommendedName>
            <fullName evidence="19">ADP-dependent (S)-NAD(P)H-hydrate dehydratase</fullName>
            <ecNumber evidence="19">4.2.1.136</ecNumber>
        </recommendedName>
        <alternativeName>
            <fullName evidence="19">ADP-dependent NAD(P)HX dehydratase</fullName>
        </alternativeName>
    </domain>
    <domain>
        <recommendedName>
            <fullName evidence="19">NAD(P)H-hydrate epimerase</fullName>
            <ecNumber evidence="19">5.1.99.6</ecNumber>
        </recommendedName>
    </domain>
</protein>
<proteinExistence type="inferred from homology"/>
<dbReference type="PROSITE" id="PS01050">
    <property type="entry name" value="YJEF_C_2"/>
    <property type="match status" value="1"/>
</dbReference>
<keyword evidence="9 18" id="KW-0630">Potassium</keyword>
<comment type="catalytic activity">
    <reaction evidence="15 17 19">
        <text>(6S)-NADHX + ADP = AMP + phosphate + NADH + H(+)</text>
        <dbReference type="Rhea" id="RHEA:32223"/>
        <dbReference type="ChEBI" id="CHEBI:15378"/>
        <dbReference type="ChEBI" id="CHEBI:43474"/>
        <dbReference type="ChEBI" id="CHEBI:57945"/>
        <dbReference type="ChEBI" id="CHEBI:64074"/>
        <dbReference type="ChEBI" id="CHEBI:456215"/>
        <dbReference type="ChEBI" id="CHEBI:456216"/>
        <dbReference type="EC" id="4.2.1.136"/>
    </reaction>
</comment>
<dbReference type="PROSITE" id="PS51383">
    <property type="entry name" value="YJEF_C_3"/>
    <property type="match status" value="1"/>
</dbReference>
<keyword evidence="8 17" id="KW-0521">NADP</keyword>
<comment type="subunit">
    <text evidence="17">Homotetramer.</text>
</comment>
<dbReference type="EC" id="4.2.1.136" evidence="19"/>
<comment type="function">
    <text evidence="17">Catalyzes the dehydration of the S-form of NAD(P)HX at the expense of ADP, which is converted to AMP. Together with NAD(P)HX epimerase, which catalyzes the epimerization of the S- and R-forms, the enzyme allows the repair of both epimers of NAD(P)HX, a damaged form of NAD(P)H that is a result of enzymatic or heat-dependent hydration.</text>
</comment>
<evidence type="ECO:0000256" key="16">
    <source>
        <dbReference type="ARBA" id="ARBA00049209"/>
    </source>
</evidence>
<evidence type="ECO:0000256" key="10">
    <source>
        <dbReference type="ARBA" id="ARBA00023027"/>
    </source>
</evidence>
<evidence type="ECO:0000256" key="12">
    <source>
        <dbReference type="ARBA" id="ARBA00023239"/>
    </source>
</evidence>
<dbReference type="NCBIfam" id="TIGR00196">
    <property type="entry name" value="yjeF_cterm"/>
    <property type="match status" value="1"/>
</dbReference>
<feature type="binding site" evidence="18">
    <location>
        <position position="164"/>
    </location>
    <ligand>
        <name>K(+)</name>
        <dbReference type="ChEBI" id="CHEBI:29103"/>
    </ligand>
</feature>
<dbReference type="PIRSF" id="PIRSF017184">
    <property type="entry name" value="Nnr"/>
    <property type="match status" value="1"/>
</dbReference>
<comment type="function">
    <text evidence="14 19">Bifunctional enzyme that catalyzes the epimerization of the S- and R-forms of NAD(P)HX and the dehydration of the S-form of NAD(P)HX at the expense of ADP, which is converted to AMP. This allows the repair of both epimers of NAD(P)HX, a damaged form of NAD(P)H that is a result of enzymatic or heat-dependent hydration.</text>
</comment>
<evidence type="ECO:0000256" key="14">
    <source>
        <dbReference type="ARBA" id="ARBA00025153"/>
    </source>
</evidence>
<dbReference type="EC" id="5.1.99.6" evidence="19"/>
<dbReference type="InterPro" id="IPR036652">
    <property type="entry name" value="YjeF_N_dom_sf"/>
</dbReference>
<evidence type="ECO:0000256" key="7">
    <source>
        <dbReference type="ARBA" id="ARBA00022840"/>
    </source>
</evidence>
<dbReference type="PANTHER" id="PTHR12592:SF0">
    <property type="entry name" value="ATP-DEPENDENT (S)-NAD(P)H-HYDRATE DEHYDRATASE"/>
    <property type="match status" value="1"/>
</dbReference>
<dbReference type="InterPro" id="IPR000631">
    <property type="entry name" value="CARKD"/>
</dbReference>
<feature type="binding site" evidence="17">
    <location>
        <position position="453"/>
    </location>
    <ligand>
        <name>(6S)-NADPHX</name>
        <dbReference type="ChEBI" id="CHEBI:64076"/>
    </ligand>
</feature>
<gene>
    <name evidence="18" type="primary">nnrE</name>
    <name evidence="17" type="synonym">nnrD</name>
    <name evidence="22" type="ORF">CFX1CAM_1431</name>
</gene>
<keyword evidence="11 18" id="KW-0413">Isomerase</keyword>
<comment type="caution">
    <text evidence="18">Lacks conserved residue(s) required for the propagation of feature annotation.</text>
</comment>
<dbReference type="GO" id="GO:0052855">
    <property type="term" value="F:ADP-dependent NAD(P)H-hydrate dehydratase activity"/>
    <property type="evidence" value="ECO:0007669"/>
    <property type="project" value="UniProtKB-UniRule"/>
</dbReference>
<dbReference type="Gene3D" id="3.40.50.10260">
    <property type="entry name" value="YjeF N-terminal domain"/>
    <property type="match status" value="1"/>
</dbReference>
<evidence type="ECO:0000256" key="9">
    <source>
        <dbReference type="ARBA" id="ARBA00022958"/>
    </source>
</evidence>
<evidence type="ECO:0000313" key="23">
    <source>
        <dbReference type="Proteomes" id="UP000195514"/>
    </source>
</evidence>
<reference evidence="23" key="1">
    <citation type="submission" date="2017-05" db="EMBL/GenBank/DDBJ databases">
        <authorList>
            <person name="Kirkegaard R."/>
            <person name="Mcilroy J S."/>
        </authorList>
    </citation>
    <scope>NUCLEOTIDE SEQUENCE [LARGE SCALE GENOMIC DNA]</scope>
</reference>
<keyword evidence="5 18" id="KW-0479">Metal-binding</keyword>
<comment type="similarity">
    <text evidence="18">Belongs to the NnrE/AIBP family.</text>
</comment>
<keyword evidence="10 17" id="KW-0520">NAD</keyword>
<feature type="binding site" evidence="18">
    <location>
        <position position="123"/>
    </location>
    <ligand>
        <name>K(+)</name>
        <dbReference type="ChEBI" id="CHEBI:29103"/>
    </ligand>
</feature>
<evidence type="ECO:0000256" key="15">
    <source>
        <dbReference type="ARBA" id="ARBA00048238"/>
    </source>
</evidence>
<comment type="catalytic activity">
    <reaction evidence="1 18 19">
        <text>(6R)-NADHX = (6S)-NADHX</text>
        <dbReference type="Rhea" id="RHEA:32215"/>
        <dbReference type="ChEBI" id="CHEBI:64074"/>
        <dbReference type="ChEBI" id="CHEBI:64075"/>
        <dbReference type="EC" id="5.1.99.6"/>
    </reaction>
</comment>
<feature type="domain" description="YjeF C-terminal" evidence="20">
    <location>
        <begin position="228"/>
        <end position="513"/>
    </location>
</feature>
<feature type="binding site" evidence="17">
    <location>
        <position position="333"/>
    </location>
    <ligand>
        <name>(6S)-NADPHX</name>
        <dbReference type="ChEBI" id="CHEBI:64076"/>
    </ligand>
</feature>
<feature type="binding site" evidence="17">
    <location>
        <position position="452"/>
    </location>
    <ligand>
        <name>AMP</name>
        <dbReference type="ChEBI" id="CHEBI:456215"/>
    </ligand>
</feature>
<dbReference type="Pfam" id="PF01256">
    <property type="entry name" value="Carb_kinase"/>
    <property type="match status" value="1"/>
</dbReference>
<evidence type="ECO:0000313" key="22">
    <source>
        <dbReference type="EMBL" id="SMX54496.1"/>
    </source>
</evidence>
<dbReference type="InterPro" id="IPR017953">
    <property type="entry name" value="Carbohydrate_kinase_pred_CS"/>
</dbReference>
<comment type="catalytic activity">
    <reaction evidence="16 17 19">
        <text>(6S)-NADPHX + ADP = AMP + phosphate + NADPH + H(+)</text>
        <dbReference type="Rhea" id="RHEA:32235"/>
        <dbReference type="ChEBI" id="CHEBI:15378"/>
        <dbReference type="ChEBI" id="CHEBI:43474"/>
        <dbReference type="ChEBI" id="CHEBI:57783"/>
        <dbReference type="ChEBI" id="CHEBI:64076"/>
        <dbReference type="ChEBI" id="CHEBI:456215"/>
        <dbReference type="ChEBI" id="CHEBI:456216"/>
        <dbReference type="EC" id="4.2.1.136"/>
    </reaction>
</comment>
<dbReference type="Pfam" id="PF03853">
    <property type="entry name" value="YjeF_N"/>
    <property type="match status" value="1"/>
</dbReference>
<comment type="catalytic activity">
    <reaction evidence="2 18 19">
        <text>(6R)-NADPHX = (6S)-NADPHX</text>
        <dbReference type="Rhea" id="RHEA:32227"/>
        <dbReference type="ChEBI" id="CHEBI:64076"/>
        <dbReference type="ChEBI" id="CHEBI:64077"/>
        <dbReference type="EC" id="5.1.99.6"/>
    </reaction>
</comment>
<evidence type="ECO:0000256" key="19">
    <source>
        <dbReference type="PIRNR" id="PIRNR017184"/>
    </source>
</evidence>
<evidence type="ECO:0000256" key="2">
    <source>
        <dbReference type="ARBA" id="ARBA00000909"/>
    </source>
</evidence>
<comment type="similarity">
    <text evidence="3 19">In the N-terminal section; belongs to the NnrE/AIBP family.</text>
</comment>
<feature type="binding site" evidence="17">
    <location>
        <position position="263"/>
    </location>
    <ligand>
        <name>(6S)-NADPHX</name>
        <dbReference type="ChEBI" id="CHEBI:64076"/>
    </ligand>
</feature>
<evidence type="ECO:0000256" key="13">
    <source>
        <dbReference type="ARBA" id="ARBA00023268"/>
    </source>
</evidence>
<dbReference type="SUPFAM" id="SSF64153">
    <property type="entry name" value="YjeF N-terminal domain-like"/>
    <property type="match status" value="1"/>
</dbReference>
<evidence type="ECO:0000256" key="4">
    <source>
        <dbReference type="ARBA" id="ARBA00009524"/>
    </source>
</evidence>
<dbReference type="CDD" id="cd01171">
    <property type="entry name" value="YXKO-related"/>
    <property type="match status" value="1"/>
</dbReference>
<accession>A0A1Y6K4M0</accession>
<keyword evidence="23" id="KW-1185">Reference proteome</keyword>
<comment type="cofactor">
    <cofactor evidence="17">
        <name>Mg(2+)</name>
        <dbReference type="ChEBI" id="CHEBI:18420"/>
    </cofactor>
</comment>
<evidence type="ECO:0000256" key="17">
    <source>
        <dbReference type="HAMAP-Rule" id="MF_01965"/>
    </source>
</evidence>
<evidence type="ECO:0000256" key="8">
    <source>
        <dbReference type="ARBA" id="ARBA00022857"/>
    </source>
</evidence>
<dbReference type="Gene3D" id="3.40.1190.20">
    <property type="match status" value="1"/>
</dbReference>
<dbReference type="HAMAP" id="MF_01965">
    <property type="entry name" value="NADHX_dehydratase"/>
    <property type="match status" value="1"/>
</dbReference>
<feature type="binding site" evidence="18">
    <location>
        <begin position="56"/>
        <end position="60"/>
    </location>
    <ligand>
        <name>(6S)-NADPHX</name>
        <dbReference type="ChEBI" id="CHEBI:64076"/>
    </ligand>
</feature>
<evidence type="ECO:0000256" key="1">
    <source>
        <dbReference type="ARBA" id="ARBA00000013"/>
    </source>
</evidence>